<dbReference type="PANTHER" id="PTHR43539:SF78">
    <property type="entry name" value="FLAVIN-CONTAINING MONOOXYGENASE"/>
    <property type="match status" value="1"/>
</dbReference>
<sequence>MMNMDCLIVGAGQAGLSLAAMLAAKNINVCILEREARIGDVWRRRPDNMLLFTSRGMTQLHGLPFPGIKEGYPDKNEVADYLERYASHHNLAIYTQTEVVEVKHDTNGYRVKTKDGKVFHAPCLVNATGANQLADIPAFAEQLSTDIQQIAADQYREPKQIKAGSRVAIIGDGASGRQIAKDLAATTKVMLFCGSSRPLLPNRILGKDIFWWLSKSGLLFANYDSLVGKIMRRRNPIPCGDLKNHRLAALDIKIANRLVDIKDNKLCDLSGNQYEVDTVIWCLGYKDDTAWLTLPGAADANGFVCKNGHEEGGKTPYPGLFIVGRKWLSSRGSELMLGAYKDTCRVAKWVENYLKGHVYLIDFELQRGGK</sequence>
<keyword evidence="1" id="KW-0560">Oxidoreductase</keyword>
<dbReference type="EMBL" id="SBIJ01000016">
    <property type="protein sequence ID" value="TNH43400.1"/>
    <property type="molecule type" value="Genomic_DNA"/>
</dbReference>
<dbReference type="InterPro" id="IPR050982">
    <property type="entry name" value="Auxin_biosynth/cation_transpt"/>
</dbReference>
<dbReference type="Gene3D" id="3.50.50.60">
    <property type="entry name" value="FAD/NAD(P)-binding domain"/>
    <property type="match status" value="1"/>
</dbReference>
<dbReference type="AlphaFoldDB" id="A0A5C4RHA8"/>
<dbReference type="InterPro" id="IPR036188">
    <property type="entry name" value="FAD/NAD-bd_sf"/>
</dbReference>
<dbReference type="Proteomes" id="UP000307592">
    <property type="component" value="Unassembled WGS sequence"/>
</dbReference>
<dbReference type="GO" id="GO:0004497">
    <property type="term" value="F:monooxygenase activity"/>
    <property type="evidence" value="ECO:0007669"/>
    <property type="project" value="TreeGrafter"/>
</dbReference>
<dbReference type="GO" id="GO:0050660">
    <property type="term" value="F:flavin adenine dinucleotide binding"/>
    <property type="evidence" value="ECO:0007669"/>
    <property type="project" value="TreeGrafter"/>
</dbReference>
<reference evidence="2 3" key="1">
    <citation type="submission" date="2019-01" db="EMBL/GenBank/DDBJ databases">
        <title>Draft genome assembly of Photorhabdus luminescens subsp. sonorensis Caborca.</title>
        <authorList>
            <person name="Duong D.A."/>
            <person name="Espinosa-Artiles P."/>
            <person name="Orozco R.A."/>
            <person name="Molnar I."/>
            <person name="Stock P."/>
        </authorList>
    </citation>
    <scope>NUCLEOTIDE SEQUENCE [LARGE SCALE GENOMIC DNA]</scope>
    <source>
        <strain evidence="2 3">Caborca</strain>
    </source>
</reference>
<comment type="caution">
    <text evidence="2">The sequence shown here is derived from an EMBL/GenBank/DDBJ whole genome shotgun (WGS) entry which is preliminary data.</text>
</comment>
<dbReference type="Pfam" id="PF13738">
    <property type="entry name" value="Pyr_redox_3"/>
    <property type="match status" value="1"/>
</dbReference>
<dbReference type="PRINTS" id="PR00368">
    <property type="entry name" value="FADPNR"/>
</dbReference>
<evidence type="ECO:0000313" key="3">
    <source>
        <dbReference type="Proteomes" id="UP000307592"/>
    </source>
</evidence>
<protein>
    <submittedName>
        <fullName evidence="2">Potassium uptake trka-like protein</fullName>
    </submittedName>
</protein>
<dbReference type="PANTHER" id="PTHR43539">
    <property type="entry name" value="FLAVIN-BINDING MONOOXYGENASE-LIKE PROTEIN (AFU_ORTHOLOGUE AFUA_4G09220)"/>
    <property type="match status" value="1"/>
</dbReference>
<gene>
    <name evidence="2" type="ORF">EP164_11355</name>
</gene>
<evidence type="ECO:0000256" key="1">
    <source>
        <dbReference type="ARBA" id="ARBA00023002"/>
    </source>
</evidence>
<proteinExistence type="predicted"/>
<name>A0A5C4RHA8_PHOLU</name>
<evidence type="ECO:0000313" key="2">
    <source>
        <dbReference type="EMBL" id="TNH43400.1"/>
    </source>
</evidence>
<accession>A0A5C4RHA8</accession>
<dbReference type="PRINTS" id="PR00469">
    <property type="entry name" value="PNDRDTASEII"/>
</dbReference>
<dbReference type="SUPFAM" id="SSF51905">
    <property type="entry name" value="FAD/NAD(P)-binding domain"/>
    <property type="match status" value="2"/>
</dbReference>
<organism evidence="2 3">
    <name type="scientific">Photorhabdus luminescens subsp. sonorensis</name>
    <dbReference type="NCBI Taxonomy" id="1173677"/>
    <lineage>
        <taxon>Bacteria</taxon>
        <taxon>Pseudomonadati</taxon>
        <taxon>Pseudomonadota</taxon>
        <taxon>Gammaproteobacteria</taxon>
        <taxon>Enterobacterales</taxon>
        <taxon>Morganellaceae</taxon>
        <taxon>Photorhabdus</taxon>
    </lineage>
</organism>